<keyword evidence="5 8" id="KW-0460">Magnesium</keyword>
<evidence type="ECO:0000256" key="6">
    <source>
        <dbReference type="ARBA" id="ARBA00023268"/>
    </source>
</evidence>
<dbReference type="Pfam" id="PF01909">
    <property type="entry name" value="NTP_transf_2"/>
    <property type="match status" value="1"/>
</dbReference>
<dbReference type="GO" id="GO:0006808">
    <property type="term" value="P:regulation of nitrogen utilization"/>
    <property type="evidence" value="ECO:0007669"/>
    <property type="project" value="UniProtKB-UniRule"/>
</dbReference>
<dbReference type="PROSITE" id="PS51671">
    <property type="entry name" value="ACT"/>
    <property type="match status" value="2"/>
</dbReference>
<dbReference type="PROSITE" id="PS51831">
    <property type="entry name" value="HD"/>
    <property type="match status" value="1"/>
</dbReference>
<dbReference type="InterPro" id="IPR003607">
    <property type="entry name" value="HD/PDEase_dom"/>
</dbReference>
<dbReference type="GO" id="GO:0008893">
    <property type="term" value="F:guanosine-3',5'-bis(diphosphate) 3'-diphosphatase activity"/>
    <property type="evidence" value="ECO:0007669"/>
    <property type="project" value="UniProtKB-EC"/>
</dbReference>
<comment type="activity regulation">
    <text evidence="8">Uridylyltransferase (UTase) activity is inhibited by glutamine, while glutamine activates uridylyl-removing (UR) activity.</text>
</comment>
<dbReference type="Proteomes" id="UP001320119">
    <property type="component" value="Chromosome"/>
</dbReference>
<dbReference type="CDD" id="cd00077">
    <property type="entry name" value="HDc"/>
    <property type="match status" value="1"/>
</dbReference>
<feature type="coiled-coil region" evidence="9">
    <location>
        <begin position="618"/>
        <end position="649"/>
    </location>
</feature>
<keyword evidence="1 8" id="KW-0808">Transferase</keyword>
<comment type="catalytic activity">
    <reaction evidence="7">
        <text>guanosine 3',5'-bis(diphosphate) + H2O = GDP + diphosphate + H(+)</text>
        <dbReference type="Rhea" id="RHEA:14253"/>
        <dbReference type="ChEBI" id="CHEBI:15377"/>
        <dbReference type="ChEBI" id="CHEBI:15378"/>
        <dbReference type="ChEBI" id="CHEBI:33019"/>
        <dbReference type="ChEBI" id="CHEBI:58189"/>
        <dbReference type="ChEBI" id="CHEBI:77828"/>
        <dbReference type="EC" id="3.1.7.2"/>
    </reaction>
</comment>
<name>A0AAN1WH50_9GAMM</name>
<evidence type="ECO:0000256" key="8">
    <source>
        <dbReference type="HAMAP-Rule" id="MF_00277"/>
    </source>
</evidence>
<comment type="catalytic activity">
    <reaction evidence="8">
        <text>[protein-PII]-L-tyrosine + UTP = [protein-PII]-uridylyl-L-tyrosine + diphosphate</text>
        <dbReference type="Rhea" id="RHEA:13673"/>
        <dbReference type="Rhea" id="RHEA-COMP:12147"/>
        <dbReference type="Rhea" id="RHEA-COMP:12148"/>
        <dbReference type="ChEBI" id="CHEBI:33019"/>
        <dbReference type="ChEBI" id="CHEBI:46398"/>
        <dbReference type="ChEBI" id="CHEBI:46858"/>
        <dbReference type="ChEBI" id="CHEBI:90602"/>
        <dbReference type="EC" id="2.7.7.59"/>
    </reaction>
</comment>
<dbReference type="InterPro" id="IPR043519">
    <property type="entry name" value="NT_sf"/>
</dbReference>
<comment type="function">
    <text evidence="8">Modifies, by uridylylation and deuridylylation, the PII regulatory proteins (GlnB and homologs), in response to the nitrogen status of the cell that GlnD senses through the glutamine level. Under low glutamine levels, catalyzes the conversion of the PII proteins and UTP to PII-UMP and PPi, while under higher glutamine levels, GlnD hydrolyzes PII-UMP to PII and UMP (deuridylylation). Thus, controls uridylylation state and activity of the PII proteins, and plays an important role in the regulation of nitrogen metabolism.</text>
</comment>
<evidence type="ECO:0000256" key="9">
    <source>
        <dbReference type="SAM" id="Coils"/>
    </source>
</evidence>
<dbReference type="AlphaFoldDB" id="A0AAN1WH50"/>
<dbReference type="GO" id="GO:0008773">
    <property type="term" value="F:[protein-PII] uridylyltransferase activity"/>
    <property type="evidence" value="ECO:0007669"/>
    <property type="project" value="UniProtKB-UniRule"/>
</dbReference>
<dbReference type="SUPFAM" id="SSF55021">
    <property type="entry name" value="ACT-like"/>
    <property type="match status" value="2"/>
</dbReference>
<keyword evidence="9" id="KW-0175">Coiled coil</keyword>
<evidence type="ECO:0000256" key="1">
    <source>
        <dbReference type="ARBA" id="ARBA00022679"/>
    </source>
</evidence>
<evidence type="ECO:0000256" key="5">
    <source>
        <dbReference type="ARBA" id="ARBA00022842"/>
    </source>
</evidence>
<evidence type="ECO:0000313" key="12">
    <source>
        <dbReference type="EMBL" id="BCD97521.1"/>
    </source>
</evidence>
<dbReference type="GO" id="GO:0008081">
    <property type="term" value="F:phosphoric diester hydrolase activity"/>
    <property type="evidence" value="ECO:0007669"/>
    <property type="project" value="UniProtKB-UniRule"/>
</dbReference>
<keyword evidence="3" id="KW-0677">Repeat</keyword>
<dbReference type="PIRSF" id="PIRSF006288">
    <property type="entry name" value="PII_uridyltransf"/>
    <property type="match status" value="1"/>
</dbReference>
<dbReference type="PANTHER" id="PTHR47320">
    <property type="entry name" value="BIFUNCTIONAL URIDYLYLTRANSFERASE/URIDYLYL-REMOVING ENZYME"/>
    <property type="match status" value="1"/>
</dbReference>
<evidence type="ECO:0000256" key="7">
    <source>
        <dbReference type="ARBA" id="ARBA00047968"/>
    </source>
</evidence>
<evidence type="ECO:0000256" key="2">
    <source>
        <dbReference type="ARBA" id="ARBA00022695"/>
    </source>
</evidence>
<dbReference type="InterPro" id="IPR002912">
    <property type="entry name" value="ACT_dom"/>
</dbReference>
<dbReference type="InterPro" id="IPR006674">
    <property type="entry name" value="HD_domain"/>
</dbReference>
<dbReference type="EC" id="3.1.4.-" evidence="8"/>
<dbReference type="EC" id="2.7.7.59" evidence="8"/>
<dbReference type="CDD" id="cd05401">
    <property type="entry name" value="NT_GlnE_GlnD_like"/>
    <property type="match status" value="1"/>
</dbReference>
<dbReference type="InterPro" id="IPR013546">
    <property type="entry name" value="PII_UdlTrfase/GS_AdlTrfase"/>
</dbReference>
<comment type="domain">
    <text evidence="8">Has four distinct domains: an N-terminal nucleotidyltransferase (NT) domain responsible for UTase activity, a central HD domain that encodes UR activity, and two C-terminal ACT domains that seem to have a role in glutamine sensing.</text>
</comment>
<dbReference type="InterPro" id="IPR010043">
    <property type="entry name" value="UTase/UR"/>
</dbReference>
<feature type="region of interest" description="Uridylyltransferase" evidence="8">
    <location>
        <begin position="1"/>
        <end position="345"/>
    </location>
</feature>
<keyword evidence="4 8" id="KW-0378">Hydrolase</keyword>
<dbReference type="InterPro" id="IPR045865">
    <property type="entry name" value="ACT-like_dom_sf"/>
</dbReference>
<evidence type="ECO:0000313" key="13">
    <source>
        <dbReference type="Proteomes" id="UP001320119"/>
    </source>
</evidence>
<gene>
    <name evidence="8" type="primary">glnD</name>
    <name evidence="12" type="ORF">MARGE09_P1722</name>
</gene>
<dbReference type="Gene3D" id="1.10.3210.10">
    <property type="entry name" value="Hypothetical protein af1432"/>
    <property type="match status" value="1"/>
</dbReference>
<keyword evidence="2 8" id="KW-0548">Nucleotidyltransferase</keyword>
<dbReference type="RefSeq" id="WP_236986988.1">
    <property type="nucleotide sequence ID" value="NZ_AP023086.1"/>
</dbReference>
<dbReference type="NCBIfam" id="TIGR01693">
    <property type="entry name" value="UTase_glnD"/>
    <property type="match status" value="1"/>
</dbReference>
<evidence type="ECO:0000256" key="4">
    <source>
        <dbReference type="ARBA" id="ARBA00022801"/>
    </source>
</evidence>
<dbReference type="SUPFAM" id="SSF81301">
    <property type="entry name" value="Nucleotidyltransferase"/>
    <property type="match status" value="1"/>
</dbReference>
<dbReference type="EMBL" id="AP023086">
    <property type="protein sequence ID" value="BCD97521.1"/>
    <property type="molecule type" value="Genomic_DNA"/>
</dbReference>
<dbReference type="NCBIfam" id="NF001366">
    <property type="entry name" value="PRK00275.1"/>
    <property type="match status" value="1"/>
</dbReference>
<dbReference type="SUPFAM" id="SSF81593">
    <property type="entry name" value="Nucleotidyltransferase substrate binding subunit/domain"/>
    <property type="match status" value="1"/>
</dbReference>
<organism evidence="12 13">
    <name type="scientific">Marinagarivorans cellulosilyticus</name>
    <dbReference type="NCBI Taxonomy" id="2721545"/>
    <lineage>
        <taxon>Bacteria</taxon>
        <taxon>Pseudomonadati</taxon>
        <taxon>Pseudomonadota</taxon>
        <taxon>Gammaproteobacteria</taxon>
        <taxon>Cellvibrionales</taxon>
        <taxon>Cellvibrionaceae</taxon>
        <taxon>Marinagarivorans</taxon>
    </lineage>
</organism>
<proteinExistence type="inferred from homology"/>
<dbReference type="CDD" id="cd04900">
    <property type="entry name" value="ACT_UUR-like_1"/>
    <property type="match status" value="1"/>
</dbReference>
<dbReference type="InterPro" id="IPR002934">
    <property type="entry name" value="Polymerase_NTP_transf_dom"/>
</dbReference>
<dbReference type="Pfam" id="PF01966">
    <property type="entry name" value="HD"/>
    <property type="match status" value="1"/>
</dbReference>
<feature type="domain" description="ACT" evidence="10">
    <location>
        <begin position="820"/>
        <end position="897"/>
    </location>
</feature>
<dbReference type="SUPFAM" id="SSF109604">
    <property type="entry name" value="HD-domain/PDEase-like"/>
    <property type="match status" value="1"/>
</dbReference>
<reference evidence="12 13" key="1">
    <citation type="journal article" date="2022" name="IScience">
        <title>An ultrasensitive nanofiber-based assay for enzymatic hydrolysis and deep-sea microbial degradation of cellulose.</title>
        <authorList>
            <person name="Tsudome M."/>
            <person name="Tachioka M."/>
            <person name="Miyazaki M."/>
            <person name="Uchimura K."/>
            <person name="Tsuda M."/>
            <person name="Takaki Y."/>
            <person name="Deguchi S."/>
        </authorList>
    </citation>
    <scope>NUCLEOTIDE SEQUENCE [LARGE SCALE GENOMIC DNA]</scope>
    <source>
        <strain evidence="12 13">GE09</strain>
    </source>
</reference>
<evidence type="ECO:0000256" key="3">
    <source>
        <dbReference type="ARBA" id="ARBA00022737"/>
    </source>
</evidence>
<dbReference type="Pfam" id="PF08335">
    <property type="entry name" value="GlnD_UR_UTase"/>
    <property type="match status" value="1"/>
</dbReference>
<comment type="caution">
    <text evidence="8">Lacks conserved residue(s) required for the propagation of feature annotation.</text>
</comment>
<dbReference type="HAMAP" id="MF_00277">
    <property type="entry name" value="PII_uridylyl_transf"/>
    <property type="match status" value="1"/>
</dbReference>
<dbReference type="PANTHER" id="PTHR47320:SF1">
    <property type="entry name" value="BIFUNCTIONAL URIDYLYLTRANSFERASE_URIDYLYL-REMOVING ENZYME"/>
    <property type="match status" value="1"/>
</dbReference>
<dbReference type="CDD" id="cd04899">
    <property type="entry name" value="ACT_ACR-UUR-like_2"/>
    <property type="match status" value="1"/>
</dbReference>
<protein>
    <recommendedName>
        <fullName evidence="8">Bifunctional uridylyltransferase/uridylyl-removing enzyme</fullName>
        <shortName evidence="8">UTase/UR</shortName>
    </recommendedName>
    <alternativeName>
        <fullName evidence="8">Bifunctional [protein-PII] modification enzyme</fullName>
    </alternativeName>
    <alternativeName>
        <fullName evidence="8">Bifunctional nitrogen sensor protein</fullName>
    </alternativeName>
    <domain>
        <recommendedName>
            <fullName evidence="8">[Protein-PII] uridylyltransferase</fullName>
            <shortName evidence="8">PII uridylyltransferase</shortName>
            <shortName evidence="8">UTase</shortName>
            <ecNumber evidence="8">2.7.7.59</ecNumber>
        </recommendedName>
    </domain>
    <domain>
        <recommendedName>
            <fullName evidence="8">[Protein-PII]-UMP uridylyl-removing enzyme</fullName>
            <shortName evidence="8">UR</shortName>
            <ecNumber evidence="8">3.1.4.-</ecNumber>
        </recommendedName>
    </domain>
</protein>
<feature type="domain" description="HD" evidence="11">
    <location>
        <begin position="464"/>
        <end position="586"/>
    </location>
</feature>
<keyword evidence="13" id="KW-1185">Reference proteome</keyword>
<keyword evidence="6 8" id="KW-0511">Multifunctional enzyme</keyword>
<accession>A0AAN1WH50</accession>
<comment type="similarity">
    <text evidence="8">Belongs to the GlnD family.</text>
</comment>
<evidence type="ECO:0000259" key="11">
    <source>
        <dbReference type="PROSITE" id="PS51831"/>
    </source>
</evidence>
<evidence type="ECO:0000259" key="10">
    <source>
        <dbReference type="PROSITE" id="PS51671"/>
    </source>
</evidence>
<feature type="domain" description="ACT" evidence="10">
    <location>
        <begin position="708"/>
        <end position="790"/>
    </location>
</feature>
<comment type="catalytic activity">
    <reaction evidence="8">
        <text>[protein-PII]-uridylyl-L-tyrosine + H2O = [protein-PII]-L-tyrosine + UMP + H(+)</text>
        <dbReference type="Rhea" id="RHEA:48600"/>
        <dbReference type="Rhea" id="RHEA-COMP:12147"/>
        <dbReference type="Rhea" id="RHEA-COMP:12148"/>
        <dbReference type="ChEBI" id="CHEBI:15377"/>
        <dbReference type="ChEBI" id="CHEBI:15378"/>
        <dbReference type="ChEBI" id="CHEBI:46858"/>
        <dbReference type="ChEBI" id="CHEBI:57865"/>
        <dbReference type="ChEBI" id="CHEBI:90602"/>
    </reaction>
</comment>
<dbReference type="KEGG" id="marq:MARGE09_P1722"/>
<dbReference type="SMART" id="SM00471">
    <property type="entry name" value="HDc"/>
    <property type="match status" value="1"/>
</dbReference>
<sequence length="897" mass="103010">MTAHVPIYACQPLCFNQQRFRKDLETKPSVKVFKDAIAGVNEHFQNRFLESEDVRYLVSERAVFIDVLLHYAWYQNSFDDDIALLAVGGYGRGELHPKSDVDILILLDESADGKYAEELQQFITLCWDMGLDIGSSVRTISQCVELARNDITVATNLQDSRRICGNDLLRDQLQTLTSSTHMWSASEFYHAKFDEQIERHAKHNDSEYNLEPNIKNSPGGLRDIQTIHWVAKRYYGVKTLGQLQNKGFFTEYEFGVLHSCETTLWRIRYALHCVAGRPDDRLLFEYQRELAQIFGYEDNDKGLAVEQFMRTYYRAVLALRELNDVLLQNLNEKIHERDHEPNIQQINANFQLHDNYIEVTHKKVFAQNPSALLEIFVILGTTPSIRGVRTNTIRLINEHRFLVDDNFRNDPTNKQLFLQLFKSGQGLITQLKRMKRYNILGRYLPAFGKIIGQMQHDLFHRYTVDDHTLLVIQKMCNFSAPDAEQEFPIAAHILKRMDKPEILYLAGLFHDIGKGRGGDHSTLGAEDAITFGQSHGLSSGDIKLLAWLVQSHLLMSYVSQKQDISDSDVIHEFALKVGNQRYLDYLYALTVADMNGTNPDIWNSWRASLMRQLYAETKRALRRGLENTIDQADQIEDTKQQALNKLKDKHVSTDKAIALWQDMGDEYFLREGHNDIAWQTEAIIEHNSDTPLILVKDDTSQQWGGATQVFIRVPDQGNIFLAAATVFAQLGLNIHDARIYNTNSRYTIDTFYVLDENDQPVEDGSSKQQKIIDALIQELSFVTKGEYSDVIKKRTPRLLKQFPIPTRTKMQTPEGASFTTLEVISPDRHSLLATIGRIFMEYDIQLCNAKISTLGERVEDVFFITDQNGDPLSDDKLCEDLQRAICQELDQQVEQSQ</sequence>
<comment type="cofactor">
    <cofactor evidence="8">
        <name>Mg(2+)</name>
        <dbReference type="ChEBI" id="CHEBI:18420"/>
    </cofactor>
</comment>